<name>A0ABU0MYG8_9FIRM</name>
<sequence>MQITYGGNDLTKYFKVVNVKRQILPKRINYTKEIPSVNGEYYSGYKYGIRTIEVDFSIIADSKDDYFNKARQLASMTDVVIPTKLEFSDEPDKYYYAVVDGSINIDQIMNYGAGTISFVCHDPIAYSKEEKIFTASEDNKLTIDNKGTAFTRPLINVSFGQDAHFLQCTYFTGETILLGTRPDVDKPSVSQSDLVLDEPCEVTTDFTSVGNILDSDREVMGNCTTNQGGYGIVCANYGSSTNGWHGGALKRSIGPNLEEFEIVAMMEHNSGGKLGYGSNVTDKPANNSVYTCTAEPSLRIRQDRTTNSNKIGSIPKGKDITVTDILKGWGKVTYGGVTGYSCMDYLSLKQTSKNSYSLTEDPSTENRLGRIELYGFDSNGQKLFKFVLKDSEEWFEYTEPEVYIGNALVLSDNKSAPKPITEKVQDDNNKTITKEVDSGRFGDWNEFCGNFKLKRTKLSNGSYQWYAEVNKVKDGKVTNSIKTNTLSSDNYPKGSLNHVVIWFGQYKDAVVVDTMCLTDIKVRRLNQLPNEPINQKIFKAGEEVIIDCSQHKVYSKDNDYMQYLDIGSEFFDVRDGVSEIRCISDDKSIDVEASIVEKWL</sequence>
<evidence type="ECO:0000313" key="3">
    <source>
        <dbReference type="Proteomes" id="UP001232584"/>
    </source>
</evidence>
<comment type="caution">
    <text evidence="2">The sequence shown here is derived from an EMBL/GenBank/DDBJ whole genome shotgun (WGS) entry which is preliminary data.</text>
</comment>
<dbReference type="EMBL" id="JAUSWG010000003">
    <property type="protein sequence ID" value="MDQ0555958.1"/>
    <property type="molecule type" value="Genomic_DNA"/>
</dbReference>
<dbReference type="Pfam" id="PF22768">
    <property type="entry name" value="SPP1_Dit"/>
    <property type="match status" value="1"/>
</dbReference>
<evidence type="ECO:0000259" key="1">
    <source>
        <dbReference type="PROSITE" id="PS51781"/>
    </source>
</evidence>
<reference evidence="2 3" key="1">
    <citation type="submission" date="2023-07" db="EMBL/GenBank/DDBJ databases">
        <title>Genomic Encyclopedia of Type Strains, Phase IV (KMG-IV): sequencing the most valuable type-strain genomes for metagenomic binning, comparative biology and taxonomic classification.</title>
        <authorList>
            <person name="Goeker M."/>
        </authorList>
    </citation>
    <scope>NUCLEOTIDE SEQUENCE [LARGE SCALE GENOMIC DNA]</scope>
    <source>
        <strain evidence="2 3">DSM 15049</strain>
    </source>
</reference>
<keyword evidence="3" id="KW-1185">Reference proteome</keyword>
<gene>
    <name evidence="2" type="ORF">QOZ92_001071</name>
</gene>
<dbReference type="Pfam" id="PF05709">
    <property type="entry name" value="Sipho_tail"/>
    <property type="match status" value="1"/>
</dbReference>
<feature type="domain" description="SH3b" evidence="1">
    <location>
        <begin position="287"/>
        <end position="350"/>
    </location>
</feature>
<proteinExistence type="predicted"/>
<dbReference type="InterPro" id="IPR008841">
    <property type="entry name" value="Siphovirus-type_tail_N"/>
</dbReference>
<evidence type="ECO:0000313" key="2">
    <source>
        <dbReference type="EMBL" id="MDQ0555958.1"/>
    </source>
</evidence>
<dbReference type="InterPro" id="IPR003646">
    <property type="entry name" value="SH3-like_bac-type"/>
</dbReference>
<dbReference type="Pfam" id="PF08239">
    <property type="entry name" value="SH3_3"/>
    <property type="match status" value="1"/>
</dbReference>
<dbReference type="Gene3D" id="2.30.30.40">
    <property type="entry name" value="SH3 Domains"/>
    <property type="match status" value="1"/>
</dbReference>
<dbReference type="Gene3D" id="2.60.120.860">
    <property type="match status" value="1"/>
</dbReference>
<dbReference type="Gene3D" id="2.40.30.200">
    <property type="match status" value="1"/>
</dbReference>
<dbReference type="InterPro" id="IPR054738">
    <property type="entry name" value="Siphovirus-type_tail_C"/>
</dbReference>
<dbReference type="Proteomes" id="UP001232584">
    <property type="component" value="Unassembled WGS sequence"/>
</dbReference>
<protein>
    <submittedName>
        <fullName evidence="2">Phage tail component-like protein</fullName>
    </submittedName>
</protein>
<dbReference type="RefSeq" id="WP_307504196.1">
    <property type="nucleotide sequence ID" value="NZ_BAAACE010000014.1"/>
</dbReference>
<dbReference type="InterPro" id="IPR006520">
    <property type="entry name" value="Dit_BPSPP_N"/>
</dbReference>
<dbReference type="NCBIfam" id="TIGR01633">
    <property type="entry name" value="phi3626_gp14_N"/>
    <property type="match status" value="1"/>
</dbReference>
<organism evidence="2 3">
    <name type="scientific">Paraclostridium ghonii</name>
    <dbReference type="NCBI Taxonomy" id="29358"/>
    <lineage>
        <taxon>Bacteria</taxon>
        <taxon>Bacillati</taxon>
        <taxon>Bacillota</taxon>
        <taxon>Clostridia</taxon>
        <taxon>Peptostreptococcales</taxon>
        <taxon>Peptostreptococcaceae</taxon>
        <taxon>Paraclostridium</taxon>
    </lineage>
</organism>
<dbReference type="PROSITE" id="PS51781">
    <property type="entry name" value="SH3B"/>
    <property type="match status" value="1"/>
</dbReference>
<accession>A0ABU0MYG8</accession>